<dbReference type="Gene3D" id="1.20.140.160">
    <property type="match status" value="1"/>
</dbReference>
<organism evidence="8 11">
    <name type="scientific">Enterocloster clostridioformis</name>
    <dbReference type="NCBI Taxonomy" id="1531"/>
    <lineage>
        <taxon>Bacteria</taxon>
        <taxon>Bacillati</taxon>
        <taxon>Bacillota</taxon>
        <taxon>Clostridia</taxon>
        <taxon>Lachnospirales</taxon>
        <taxon>Lachnospiraceae</taxon>
        <taxon>Enterocloster</taxon>
    </lineage>
</organism>
<reference evidence="9 10" key="1">
    <citation type="submission" date="2019-11" db="EMBL/GenBank/DDBJ databases">
        <title>FDA dAtabase for Regulatory Grade micrObial Sequences (FDA-ARGOS): Supporting development and validation of Infectious Disease Dx tests.</title>
        <authorList>
            <person name="Turner S."/>
            <person name="Byrd R."/>
            <person name="Tallon L."/>
            <person name="Sadzewicz L."/>
            <person name="Vavikolanu K."/>
            <person name="Mehta A."/>
            <person name="Aluvathingal J."/>
            <person name="Nadendla S."/>
            <person name="Myers T."/>
            <person name="Yan Y."/>
            <person name="Sichtig H."/>
        </authorList>
    </citation>
    <scope>NUCLEOTIDE SEQUENCE [LARGE SCALE GENOMIC DNA]</scope>
    <source>
        <strain evidence="9 10">FDAARGOS_739</strain>
    </source>
</reference>
<evidence type="ECO:0000256" key="1">
    <source>
        <dbReference type="ARBA" id="ARBA00023015"/>
    </source>
</evidence>
<dbReference type="CDD" id="cd06171">
    <property type="entry name" value="Sigma70_r4"/>
    <property type="match status" value="1"/>
</dbReference>
<dbReference type="RefSeq" id="WP_002584099.1">
    <property type="nucleotide sequence ID" value="NZ_CABKQO010000001.1"/>
</dbReference>
<dbReference type="Proteomes" id="UP000719916">
    <property type="component" value="Unassembled WGS sequence"/>
</dbReference>
<dbReference type="Pfam" id="PF04542">
    <property type="entry name" value="Sigma70_r2"/>
    <property type="match status" value="1"/>
</dbReference>
<dbReference type="AlphaFoldDB" id="A0AAQ1R3Q6"/>
<evidence type="ECO:0000259" key="6">
    <source>
        <dbReference type="Pfam" id="PF04542"/>
    </source>
</evidence>
<dbReference type="Proteomes" id="UP000501069">
    <property type="component" value="Chromosome"/>
</dbReference>
<dbReference type="Gene3D" id="1.10.1740.10">
    <property type="match status" value="1"/>
</dbReference>
<name>A0AAQ1R3Q6_9FIRM</name>
<keyword evidence="4" id="KW-0804">Transcription</keyword>
<protein>
    <submittedName>
        <fullName evidence="8">FliA/WhiG family RNA polymerase sigma factor</fullName>
    </submittedName>
</protein>
<dbReference type="Pfam" id="PF04545">
    <property type="entry name" value="Sigma70_r4"/>
    <property type="match status" value="1"/>
</dbReference>
<dbReference type="InterPro" id="IPR000943">
    <property type="entry name" value="RNA_pol_sigma70"/>
</dbReference>
<dbReference type="PANTHER" id="PTHR30385">
    <property type="entry name" value="SIGMA FACTOR F FLAGELLAR"/>
    <property type="match status" value="1"/>
</dbReference>
<dbReference type="EMBL" id="JAAISW010000006">
    <property type="protein sequence ID" value="NSJ43211.1"/>
    <property type="molecule type" value="Genomic_DNA"/>
</dbReference>
<evidence type="ECO:0000313" key="9">
    <source>
        <dbReference type="EMBL" id="QIX93549.1"/>
    </source>
</evidence>
<keyword evidence="1" id="KW-0805">Transcription regulation</keyword>
<dbReference type="EMBL" id="CP050964">
    <property type="protein sequence ID" value="QIX93549.1"/>
    <property type="molecule type" value="Genomic_DNA"/>
</dbReference>
<dbReference type="PANTHER" id="PTHR30385:SF7">
    <property type="entry name" value="RNA POLYMERASE SIGMA FACTOR FLIA"/>
    <property type="match status" value="1"/>
</dbReference>
<dbReference type="GO" id="GO:0003677">
    <property type="term" value="F:DNA binding"/>
    <property type="evidence" value="ECO:0007669"/>
    <property type="project" value="UniProtKB-KW"/>
</dbReference>
<evidence type="ECO:0000256" key="3">
    <source>
        <dbReference type="ARBA" id="ARBA00023125"/>
    </source>
</evidence>
<evidence type="ECO:0000256" key="4">
    <source>
        <dbReference type="ARBA" id="ARBA00023163"/>
    </source>
</evidence>
<dbReference type="PRINTS" id="PR00046">
    <property type="entry name" value="SIGMA70FCT"/>
</dbReference>
<dbReference type="InterPro" id="IPR013324">
    <property type="entry name" value="RNA_pol_sigma_r3/r4-like"/>
</dbReference>
<reference evidence="8 11" key="2">
    <citation type="journal article" date="2020" name="Cell Host Microbe">
        <title>Functional and Genomic Variation between Human-Derived Isolates of Lachnospiraceae Reveals Inter- and Intra-Species Diversity.</title>
        <authorList>
            <person name="Sorbara M.T."/>
            <person name="Littmann E.R."/>
            <person name="Fontana E."/>
            <person name="Moody T.U."/>
            <person name="Kohout C.E."/>
            <person name="Gjonbalaj M."/>
            <person name="Eaton V."/>
            <person name="Seok R."/>
            <person name="Leiner I.M."/>
            <person name="Pamer E.G."/>
        </authorList>
    </citation>
    <scope>NUCLEOTIDE SEQUENCE [LARGE SCALE GENOMIC DNA]</scope>
    <source>
        <strain evidence="8 11">MSK.2.26</strain>
    </source>
</reference>
<dbReference type="SUPFAM" id="SSF88946">
    <property type="entry name" value="Sigma2 domain of RNA polymerase sigma factors"/>
    <property type="match status" value="1"/>
</dbReference>
<dbReference type="InterPro" id="IPR007624">
    <property type="entry name" value="RNA_pol_sigma70_r3"/>
</dbReference>
<evidence type="ECO:0000313" key="8">
    <source>
        <dbReference type="EMBL" id="NSJ43211.1"/>
    </source>
</evidence>
<dbReference type="Pfam" id="PF04539">
    <property type="entry name" value="Sigma70_r3"/>
    <property type="match status" value="1"/>
</dbReference>
<dbReference type="NCBIfam" id="TIGR02479">
    <property type="entry name" value="FliA_WhiG"/>
    <property type="match status" value="1"/>
</dbReference>
<dbReference type="InterPro" id="IPR012845">
    <property type="entry name" value="RNA_pol_sigma_FliA_WhiG"/>
</dbReference>
<proteinExistence type="predicted"/>
<dbReference type="InterPro" id="IPR014284">
    <property type="entry name" value="RNA_pol_sigma-70_dom"/>
</dbReference>
<dbReference type="NCBIfam" id="TIGR02937">
    <property type="entry name" value="sigma70-ECF"/>
    <property type="match status" value="1"/>
</dbReference>
<gene>
    <name evidence="9" type="ORF">FOC47_25220</name>
    <name evidence="8" type="ORF">G5B26_06365</name>
</gene>
<accession>A0AAQ1R3Q6</accession>
<evidence type="ECO:0000256" key="2">
    <source>
        <dbReference type="ARBA" id="ARBA00023082"/>
    </source>
</evidence>
<dbReference type="GO" id="GO:0003899">
    <property type="term" value="F:DNA-directed RNA polymerase activity"/>
    <property type="evidence" value="ECO:0007669"/>
    <property type="project" value="InterPro"/>
</dbReference>
<dbReference type="InterPro" id="IPR007630">
    <property type="entry name" value="RNA_pol_sigma70_r4"/>
</dbReference>
<reference evidence="8" key="3">
    <citation type="submission" date="2020-02" db="EMBL/GenBank/DDBJ databases">
        <authorList>
            <person name="Littmann E."/>
            <person name="Sorbara M."/>
        </authorList>
    </citation>
    <scope>NUCLEOTIDE SEQUENCE</scope>
    <source>
        <strain evidence="8">MSK.2.26</strain>
    </source>
</reference>
<dbReference type="SUPFAM" id="SSF88659">
    <property type="entry name" value="Sigma3 and sigma4 domains of RNA polymerase sigma factors"/>
    <property type="match status" value="2"/>
</dbReference>
<feature type="domain" description="RNA polymerase sigma-70 region 2" evidence="6">
    <location>
        <begin position="50"/>
        <end position="102"/>
    </location>
</feature>
<dbReference type="GO" id="GO:0016987">
    <property type="term" value="F:sigma factor activity"/>
    <property type="evidence" value="ECO:0007669"/>
    <property type="project" value="UniProtKB-KW"/>
</dbReference>
<evidence type="ECO:0000259" key="5">
    <source>
        <dbReference type="Pfam" id="PF04539"/>
    </source>
</evidence>
<sequence length="254" mass="29873">MQQWEALKEKTNEELFSLYQEDRRTEIKQELTLRYLYIVKAIAVQTYNIYSGFMQMEDIINEGVIAIMKGIDRFNLDRDNNFETYITRRIRGMVIDLVRKSDSMPRDYHKQNRAIENARMQLADELGRQPSDEEIADHLSIKVKKYKKIQRISTMMNALSLDMVTNEEHQSFQIASEDIRTQPEQAFLREEALQTLTDAINNLGEKERMVISLYYVEELDMTQIAGVLQVSEPRISQIHSAAIRKLKAYMNKHL</sequence>
<dbReference type="GeneID" id="57964502"/>
<keyword evidence="3" id="KW-0238">DNA-binding</keyword>
<feature type="domain" description="RNA polymerase sigma-70 region 3" evidence="5">
    <location>
        <begin position="112"/>
        <end position="184"/>
    </location>
</feature>
<evidence type="ECO:0000259" key="7">
    <source>
        <dbReference type="Pfam" id="PF04545"/>
    </source>
</evidence>
<dbReference type="InterPro" id="IPR007627">
    <property type="entry name" value="RNA_pol_sigma70_r2"/>
</dbReference>
<feature type="domain" description="RNA polymerase sigma-70 region 4" evidence="7">
    <location>
        <begin position="199"/>
        <end position="247"/>
    </location>
</feature>
<evidence type="ECO:0000313" key="11">
    <source>
        <dbReference type="Proteomes" id="UP000719916"/>
    </source>
</evidence>
<evidence type="ECO:0000313" key="10">
    <source>
        <dbReference type="Proteomes" id="UP000501069"/>
    </source>
</evidence>
<dbReference type="GO" id="GO:0006352">
    <property type="term" value="P:DNA-templated transcription initiation"/>
    <property type="evidence" value="ECO:0007669"/>
    <property type="project" value="InterPro"/>
</dbReference>
<dbReference type="InterPro" id="IPR013325">
    <property type="entry name" value="RNA_pol_sigma_r2"/>
</dbReference>
<keyword evidence="2" id="KW-0731">Sigma factor</keyword>